<keyword evidence="1" id="KW-1133">Transmembrane helix</keyword>
<comment type="caution">
    <text evidence="2">The sequence shown here is derived from an EMBL/GenBank/DDBJ whole genome shotgun (WGS) entry which is preliminary data.</text>
</comment>
<keyword evidence="1" id="KW-0472">Membrane</keyword>
<evidence type="ECO:0008006" key="4">
    <source>
        <dbReference type="Google" id="ProtNLM"/>
    </source>
</evidence>
<evidence type="ECO:0000313" key="3">
    <source>
        <dbReference type="Proteomes" id="UP000633943"/>
    </source>
</evidence>
<sequence>MMRKGLAGQRLVAVFLTGVLLFNYPVLSLFDRPEPFLGLPMLWIFLFGIWALLLIAVAWIAERGAR</sequence>
<proteinExistence type="predicted"/>
<keyword evidence="3" id="KW-1185">Reference proteome</keyword>
<evidence type="ECO:0000256" key="1">
    <source>
        <dbReference type="SAM" id="Phobius"/>
    </source>
</evidence>
<evidence type="ECO:0000313" key="2">
    <source>
        <dbReference type="EMBL" id="NMG15327.1"/>
    </source>
</evidence>
<name>A0ABX1NTT8_9RHOO</name>
<dbReference type="Proteomes" id="UP000633943">
    <property type="component" value="Unassembled WGS sequence"/>
</dbReference>
<organism evidence="2 3">
    <name type="scientific">Aromatoleum bremense</name>
    <dbReference type="NCBI Taxonomy" id="76115"/>
    <lineage>
        <taxon>Bacteria</taxon>
        <taxon>Pseudomonadati</taxon>
        <taxon>Pseudomonadota</taxon>
        <taxon>Betaproteobacteria</taxon>
        <taxon>Rhodocyclales</taxon>
        <taxon>Rhodocyclaceae</taxon>
        <taxon>Aromatoleum</taxon>
    </lineage>
</organism>
<gene>
    <name evidence="2" type="ORF">GPA24_07180</name>
</gene>
<dbReference type="EMBL" id="WTVP01000014">
    <property type="protein sequence ID" value="NMG15327.1"/>
    <property type="molecule type" value="Genomic_DNA"/>
</dbReference>
<reference evidence="2 3" key="1">
    <citation type="submission" date="2019-12" db="EMBL/GenBank/DDBJ databases">
        <title>Comparative genomics gives insights into the taxonomy of the Azoarcus-Aromatoleum group and reveals separate origins of nif in the plant-associated Azoarcus and non-plant-associated Aromatoleum sub-groups.</title>
        <authorList>
            <person name="Lafos M."/>
            <person name="Maluk M."/>
            <person name="Batista M."/>
            <person name="Junghare M."/>
            <person name="Carmona M."/>
            <person name="Faoro H."/>
            <person name="Cruz L.M."/>
            <person name="Battistoni F."/>
            <person name="De Souza E."/>
            <person name="Pedrosa F."/>
            <person name="Chen W.-M."/>
            <person name="Poole P.S."/>
            <person name="Dixon R.A."/>
            <person name="James E.K."/>
        </authorList>
    </citation>
    <scope>NUCLEOTIDE SEQUENCE [LARGE SCALE GENOMIC DNA]</scope>
    <source>
        <strain evidence="2 3">PbN1</strain>
    </source>
</reference>
<feature type="transmembrane region" description="Helical" evidence="1">
    <location>
        <begin position="40"/>
        <end position="61"/>
    </location>
</feature>
<accession>A0ABX1NTT8</accession>
<keyword evidence="1" id="KW-0812">Transmembrane</keyword>
<protein>
    <recommendedName>
        <fullName evidence="4">DUF3311 domain-containing protein</fullName>
    </recommendedName>
</protein>